<keyword evidence="4" id="KW-1003">Cell membrane</keyword>
<gene>
    <name evidence="15" type="ORF">CK498_07505</name>
</gene>
<feature type="domain" description="Cytochrome b561 bacterial/Ni-hydrogenase" evidence="14">
    <location>
        <begin position="27"/>
        <end position="182"/>
    </location>
</feature>
<feature type="transmembrane region" description="Helical" evidence="13">
    <location>
        <begin position="97"/>
        <end position="115"/>
    </location>
</feature>
<keyword evidence="8" id="KW-0249">Electron transport</keyword>
<keyword evidence="10" id="KW-0408">Iron</keyword>
<keyword evidence="7" id="KW-0479">Metal-binding</keyword>
<dbReference type="InterPro" id="IPR011577">
    <property type="entry name" value="Cyt_b561_bac/Ni-Hgenase"/>
</dbReference>
<evidence type="ECO:0000256" key="7">
    <source>
        <dbReference type="ARBA" id="ARBA00022723"/>
    </source>
</evidence>
<keyword evidence="5" id="KW-0349">Heme</keyword>
<proteinExistence type="inferred from homology"/>
<evidence type="ECO:0000256" key="5">
    <source>
        <dbReference type="ARBA" id="ARBA00022617"/>
    </source>
</evidence>
<reference evidence="15 16" key="1">
    <citation type="submission" date="2017-08" db="EMBL/GenBank/DDBJ databases">
        <title>Halomonas alkalisoli sp. nov., isolated from saline alkaline soil.</title>
        <authorList>
            <person name="Wang D."/>
            <person name="Zhang G."/>
        </authorList>
    </citation>
    <scope>NUCLEOTIDE SEQUENCE [LARGE SCALE GENOMIC DNA]</scope>
    <source>
        <strain evidence="15 16">WRN001</strain>
    </source>
</reference>
<feature type="transmembrane region" description="Helical" evidence="13">
    <location>
        <begin position="58"/>
        <end position="76"/>
    </location>
</feature>
<keyword evidence="3" id="KW-0813">Transport</keyword>
<keyword evidence="11 13" id="KW-0472">Membrane</keyword>
<evidence type="ECO:0000256" key="9">
    <source>
        <dbReference type="ARBA" id="ARBA00022989"/>
    </source>
</evidence>
<dbReference type="GO" id="GO:0020037">
    <property type="term" value="F:heme binding"/>
    <property type="evidence" value="ECO:0007669"/>
    <property type="project" value="TreeGrafter"/>
</dbReference>
<dbReference type="OrthoDB" id="9793784at2"/>
<evidence type="ECO:0000256" key="6">
    <source>
        <dbReference type="ARBA" id="ARBA00022692"/>
    </source>
</evidence>
<feature type="transmembrane region" description="Helical" evidence="13">
    <location>
        <begin position="27"/>
        <end position="46"/>
    </location>
</feature>
<dbReference type="GO" id="GO:0046872">
    <property type="term" value="F:metal ion binding"/>
    <property type="evidence" value="ECO:0007669"/>
    <property type="project" value="UniProtKB-KW"/>
</dbReference>
<keyword evidence="9 13" id="KW-1133">Transmembrane helix</keyword>
<evidence type="ECO:0000256" key="3">
    <source>
        <dbReference type="ARBA" id="ARBA00022448"/>
    </source>
</evidence>
<evidence type="ECO:0000313" key="16">
    <source>
        <dbReference type="Proteomes" id="UP000217771"/>
    </source>
</evidence>
<comment type="cofactor">
    <cofactor evidence="1">
        <name>heme b</name>
        <dbReference type="ChEBI" id="CHEBI:60344"/>
    </cofactor>
</comment>
<dbReference type="GO" id="GO:0022904">
    <property type="term" value="P:respiratory electron transport chain"/>
    <property type="evidence" value="ECO:0007669"/>
    <property type="project" value="InterPro"/>
</dbReference>
<keyword evidence="16" id="KW-1185">Reference proteome</keyword>
<dbReference type="GO" id="GO:0009055">
    <property type="term" value="F:electron transfer activity"/>
    <property type="evidence" value="ECO:0007669"/>
    <property type="project" value="InterPro"/>
</dbReference>
<evidence type="ECO:0000256" key="4">
    <source>
        <dbReference type="ARBA" id="ARBA00022475"/>
    </source>
</evidence>
<dbReference type="PANTHER" id="PTHR30529:SF1">
    <property type="entry name" value="CYTOCHROME B561 HOMOLOG 2"/>
    <property type="match status" value="1"/>
</dbReference>
<sequence>MAAFASRRATTLNSSLFLNSTENETEWAMALLFVWQFTSVAARVLFEDSAFDDFMWTWHRDVGVLLFTLLLMRGAWRLLNVSRRPTSVSVMAKLGHLLLYALMLVVPLVALLRQYGSGRSLSAFGIPLMPGFEGPEIEWMVALGSIFHGLLGWPLLVLILGHVAMVAIHRRYAHHDVLTRMAGSPSR</sequence>
<evidence type="ECO:0000256" key="2">
    <source>
        <dbReference type="ARBA" id="ARBA00004651"/>
    </source>
</evidence>
<evidence type="ECO:0000256" key="1">
    <source>
        <dbReference type="ARBA" id="ARBA00001970"/>
    </source>
</evidence>
<dbReference type="Pfam" id="PF01292">
    <property type="entry name" value="Ni_hydr_CYTB"/>
    <property type="match status" value="1"/>
</dbReference>
<dbReference type="GO" id="GO:0005886">
    <property type="term" value="C:plasma membrane"/>
    <property type="evidence" value="ECO:0007669"/>
    <property type="project" value="UniProtKB-SubCell"/>
</dbReference>
<dbReference type="Proteomes" id="UP000217771">
    <property type="component" value="Unassembled WGS sequence"/>
</dbReference>
<comment type="subcellular location">
    <subcellularLocation>
        <location evidence="2">Cell membrane</location>
        <topology evidence="2">Multi-pass membrane protein</topology>
    </subcellularLocation>
</comment>
<feature type="transmembrane region" description="Helical" evidence="13">
    <location>
        <begin position="139"/>
        <end position="161"/>
    </location>
</feature>
<dbReference type="EMBL" id="NSKB01000002">
    <property type="protein sequence ID" value="PAU78535.1"/>
    <property type="molecule type" value="Genomic_DNA"/>
</dbReference>
<evidence type="ECO:0000256" key="13">
    <source>
        <dbReference type="SAM" id="Phobius"/>
    </source>
</evidence>
<dbReference type="InterPro" id="IPR052168">
    <property type="entry name" value="Cytochrome_b561_oxidase"/>
</dbReference>
<dbReference type="AlphaFoldDB" id="A0A2A2F1M4"/>
<evidence type="ECO:0000256" key="12">
    <source>
        <dbReference type="ARBA" id="ARBA00037975"/>
    </source>
</evidence>
<protein>
    <submittedName>
        <fullName evidence="15">Cytochrome B</fullName>
    </submittedName>
</protein>
<keyword evidence="6 13" id="KW-0812">Transmembrane</keyword>
<comment type="caution">
    <text evidence="15">The sequence shown here is derived from an EMBL/GenBank/DDBJ whole genome shotgun (WGS) entry which is preliminary data.</text>
</comment>
<accession>A0A2A2F1M4</accession>
<evidence type="ECO:0000313" key="15">
    <source>
        <dbReference type="EMBL" id="PAU78535.1"/>
    </source>
</evidence>
<evidence type="ECO:0000256" key="8">
    <source>
        <dbReference type="ARBA" id="ARBA00022982"/>
    </source>
</evidence>
<organism evidence="15 16">
    <name type="scientific">Halomonas salipaludis</name>
    <dbReference type="NCBI Taxonomy" id="2032625"/>
    <lineage>
        <taxon>Bacteria</taxon>
        <taxon>Pseudomonadati</taxon>
        <taxon>Pseudomonadota</taxon>
        <taxon>Gammaproteobacteria</taxon>
        <taxon>Oceanospirillales</taxon>
        <taxon>Halomonadaceae</taxon>
        <taxon>Halomonas</taxon>
    </lineage>
</organism>
<evidence type="ECO:0000256" key="10">
    <source>
        <dbReference type="ARBA" id="ARBA00023004"/>
    </source>
</evidence>
<dbReference type="InterPro" id="IPR016174">
    <property type="entry name" value="Di-haem_cyt_TM"/>
</dbReference>
<dbReference type="SUPFAM" id="SSF81342">
    <property type="entry name" value="Transmembrane di-heme cytochromes"/>
    <property type="match status" value="1"/>
</dbReference>
<dbReference type="PANTHER" id="PTHR30529">
    <property type="entry name" value="CYTOCHROME B561"/>
    <property type="match status" value="1"/>
</dbReference>
<evidence type="ECO:0000256" key="11">
    <source>
        <dbReference type="ARBA" id="ARBA00023136"/>
    </source>
</evidence>
<evidence type="ECO:0000259" key="14">
    <source>
        <dbReference type="Pfam" id="PF01292"/>
    </source>
</evidence>
<comment type="similarity">
    <text evidence="12">Belongs to the cytochrome b561 family.</text>
</comment>
<name>A0A2A2F1M4_9GAMM</name>